<comment type="caution">
    <text evidence="2">The sequence shown here is derived from an EMBL/GenBank/DDBJ whole genome shotgun (WGS) entry which is preliminary data.</text>
</comment>
<gene>
    <name evidence="2" type="ORF">WG78_16375</name>
</gene>
<dbReference type="Proteomes" id="UP000037939">
    <property type="component" value="Unassembled WGS sequence"/>
</dbReference>
<reference evidence="2 3" key="1">
    <citation type="submission" date="2015-07" db="EMBL/GenBank/DDBJ databases">
        <title>Draft genome sequence of the Amantichitinum ursilacus IGB-41, a new chitin-degrading bacterium.</title>
        <authorList>
            <person name="Kirstahler P."/>
            <person name="Guenther M."/>
            <person name="Grumaz C."/>
            <person name="Rupp S."/>
            <person name="Zibek S."/>
            <person name="Sohn K."/>
        </authorList>
    </citation>
    <scope>NUCLEOTIDE SEQUENCE [LARGE SCALE GENOMIC DNA]</scope>
    <source>
        <strain evidence="2 3">IGB-41</strain>
    </source>
</reference>
<evidence type="ECO:0000256" key="1">
    <source>
        <dbReference type="SAM" id="SignalP"/>
    </source>
</evidence>
<dbReference type="RefSeq" id="WP_201782467.1">
    <property type="nucleotide sequence ID" value="NZ_LAQT01000027.1"/>
</dbReference>
<dbReference type="EMBL" id="LAQT01000027">
    <property type="protein sequence ID" value="KPC50647.1"/>
    <property type="molecule type" value="Genomic_DNA"/>
</dbReference>
<accession>A0A0N0GM61</accession>
<evidence type="ECO:0000313" key="3">
    <source>
        <dbReference type="Proteomes" id="UP000037939"/>
    </source>
</evidence>
<organism evidence="2 3">
    <name type="scientific">Amantichitinum ursilacus</name>
    <dbReference type="NCBI Taxonomy" id="857265"/>
    <lineage>
        <taxon>Bacteria</taxon>
        <taxon>Pseudomonadati</taxon>
        <taxon>Pseudomonadota</taxon>
        <taxon>Betaproteobacteria</taxon>
        <taxon>Neisseriales</taxon>
        <taxon>Chitinibacteraceae</taxon>
        <taxon>Amantichitinum</taxon>
    </lineage>
</organism>
<evidence type="ECO:0000313" key="2">
    <source>
        <dbReference type="EMBL" id="KPC50647.1"/>
    </source>
</evidence>
<name>A0A0N0GM61_9NEIS</name>
<dbReference type="STRING" id="857265.WG78_16375"/>
<proteinExistence type="predicted"/>
<keyword evidence="3" id="KW-1185">Reference proteome</keyword>
<protein>
    <submittedName>
        <fullName evidence="2">Uncharacterized protein</fullName>
    </submittedName>
</protein>
<dbReference type="PATRIC" id="fig|857265.3.peg.3354"/>
<feature type="signal peptide" evidence="1">
    <location>
        <begin position="1"/>
        <end position="25"/>
    </location>
</feature>
<feature type="chain" id="PRO_5005849643" evidence="1">
    <location>
        <begin position="26"/>
        <end position="131"/>
    </location>
</feature>
<sequence>MQAKSIVISMVLTALMLAYSVDAHAWVAGRTVVGPNGGVVHTGAAGVAPVRPYPPPPPPPGYYGHPVATAAAVTATVAVTAAVVGSIVHSIPPSCTAVIVNGLTYQQCGSTWYQPQYVGTTVQYVVINPPR</sequence>
<keyword evidence="1" id="KW-0732">Signal</keyword>
<dbReference type="AlphaFoldDB" id="A0A0N0GM61"/>